<dbReference type="Proteomes" id="UP001237642">
    <property type="component" value="Unassembled WGS sequence"/>
</dbReference>
<dbReference type="Pfam" id="PF02724">
    <property type="entry name" value="CDC45"/>
    <property type="match status" value="1"/>
</dbReference>
<protein>
    <submittedName>
        <fullName evidence="1">Uncharacterized protein</fullName>
    </submittedName>
</protein>
<reference evidence="1" key="1">
    <citation type="submission" date="2023-02" db="EMBL/GenBank/DDBJ databases">
        <title>Genome of toxic invasive species Heracleum sosnowskyi carries increased number of genes despite the absence of recent whole-genome duplications.</title>
        <authorList>
            <person name="Schelkunov M."/>
            <person name="Shtratnikova V."/>
            <person name="Makarenko M."/>
            <person name="Klepikova A."/>
            <person name="Omelchenko D."/>
            <person name="Novikova G."/>
            <person name="Obukhova E."/>
            <person name="Bogdanov V."/>
            <person name="Penin A."/>
            <person name="Logacheva M."/>
        </authorList>
    </citation>
    <scope>NUCLEOTIDE SEQUENCE</scope>
    <source>
        <strain evidence="1">Hsosn_3</strain>
        <tissue evidence="1">Leaf</tissue>
    </source>
</reference>
<evidence type="ECO:0000313" key="2">
    <source>
        <dbReference type="Proteomes" id="UP001237642"/>
    </source>
</evidence>
<accession>A0AAD8MFD9</accession>
<proteinExistence type="predicted"/>
<sequence>MATKLKTWDENLQLLLAQMRCPLKKCKPKFQYMSIMIKQEIRSMFEQVLSRCSLAVDKVVYGATALVKLSVQPDGFCPSKQCKDDVLFLKKAIQQELEACINIRSSRIRLLI</sequence>
<gene>
    <name evidence="1" type="ORF">POM88_036190</name>
</gene>
<reference evidence="1" key="2">
    <citation type="submission" date="2023-05" db="EMBL/GenBank/DDBJ databases">
        <authorList>
            <person name="Schelkunov M.I."/>
        </authorList>
    </citation>
    <scope>NUCLEOTIDE SEQUENCE</scope>
    <source>
        <strain evidence="1">Hsosn_3</strain>
        <tissue evidence="1">Leaf</tissue>
    </source>
</reference>
<organism evidence="1 2">
    <name type="scientific">Heracleum sosnowskyi</name>
    <dbReference type="NCBI Taxonomy" id="360622"/>
    <lineage>
        <taxon>Eukaryota</taxon>
        <taxon>Viridiplantae</taxon>
        <taxon>Streptophyta</taxon>
        <taxon>Embryophyta</taxon>
        <taxon>Tracheophyta</taxon>
        <taxon>Spermatophyta</taxon>
        <taxon>Magnoliopsida</taxon>
        <taxon>eudicotyledons</taxon>
        <taxon>Gunneridae</taxon>
        <taxon>Pentapetalae</taxon>
        <taxon>asterids</taxon>
        <taxon>campanulids</taxon>
        <taxon>Apiales</taxon>
        <taxon>Apiaceae</taxon>
        <taxon>Apioideae</taxon>
        <taxon>apioid superclade</taxon>
        <taxon>Tordylieae</taxon>
        <taxon>Tordyliinae</taxon>
        <taxon>Heracleum</taxon>
    </lineage>
</organism>
<dbReference type="AlphaFoldDB" id="A0AAD8MFD9"/>
<keyword evidence="2" id="KW-1185">Reference proteome</keyword>
<dbReference type="InterPro" id="IPR003874">
    <property type="entry name" value="CDC45"/>
</dbReference>
<comment type="caution">
    <text evidence="1">The sequence shown here is derived from an EMBL/GenBank/DDBJ whole genome shotgun (WGS) entry which is preliminary data.</text>
</comment>
<name>A0AAD8MFD9_9APIA</name>
<dbReference type="EMBL" id="JAUIZM010000008">
    <property type="protein sequence ID" value="KAK1370098.1"/>
    <property type="molecule type" value="Genomic_DNA"/>
</dbReference>
<dbReference type="GO" id="GO:0006270">
    <property type="term" value="P:DNA replication initiation"/>
    <property type="evidence" value="ECO:0007669"/>
    <property type="project" value="InterPro"/>
</dbReference>
<evidence type="ECO:0000313" key="1">
    <source>
        <dbReference type="EMBL" id="KAK1370098.1"/>
    </source>
</evidence>